<gene>
    <name evidence="6" type="ORF">KME15_16325</name>
</gene>
<keyword evidence="2 3" id="KW-0326">Glycosidase</keyword>
<proteinExistence type="inferred from homology"/>
<dbReference type="Gene3D" id="1.10.101.10">
    <property type="entry name" value="PGBD-like superfamily/PGBD"/>
    <property type="match status" value="1"/>
</dbReference>
<dbReference type="InterPro" id="IPR002477">
    <property type="entry name" value="Peptidoglycan-bd-like"/>
</dbReference>
<comment type="similarity">
    <text evidence="3">Belongs to the glycosyl hydrolase 5 (cellulase A) family.</text>
</comment>
<dbReference type="Gene3D" id="3.20.20.80">
    <property type="entry name" value="Glycosidases"/>
    <property type="match status" value="1"/>
</dbReference>
<dbReference type="InterPro" id="IPR036366">
    <property type="entry name" value="PGBDSf"/>
</dbReference>
<keyword evidence="1 3" id="KW-0378">Hydrolase</keyword>
<comment type="caution">
    <text evidence="6">The sequence shown here is derived from an EMBL/GenBank/DDBJ whole genome shotgun (WGS) entry which is preliminary data.</text>
</comment>
<reference evidence="6" key="2">
    <citation type="journal article" date="2022" name="Microbiol. Resour. Announc.">
        <title>Metagenome Sequencing to Explore Phylogenomics of Terrestrial Cyanobacteria.</title>
        <authorList>
            <person name="Ward R.D."/>
            <person name="Stajich J.E."/>
            <person name="Johansen J.R."/>
            <person name="Huntemann M."/>
            <person name="Clum A."/>
            <person name="Foster B."/>
            <person name="Foster B."/>
            <person name="Roux S."/>
            <person name="Palaniappan K."/>
            <person name="Varghese N."/>
            <person name="Mukherjee S."/>
            <person name="Reddy T.B.K."/>
            <person name="Daum C."/>
            <person name="Copeland A."/>
            <person name="Chen I.A."/>
            <person name="Ivanova N.N."/>
            <person name="Kyrpides N.C."/>
            <person name="Shapiro N."/>
            <person name="Eloe-Fadrosh E.A."/>
            <person name="Pietrasiak N."/>
        </authorList>
    </citation>
    <scope>NUCLEOTIDE SEQUENCE</scope>
    <source>
        <strain evidence="6">UHER 2000/2452</strain>
    </source>
</reference>
<dbReference type="Pfam" id="PF00150">
    <property type="entry name" value="Cellulase"/>
    <property type="match status" value="1"/>
</dbReference>
<dbReference type="Proteomes" id="UP000757435">
    <property type="component" value="Unassembled WGS sequence"/>
</dbReference>
<evidence type="ECO:0000256" key="1">
    <source>
        <dbReference type="ARBA" id="ARBA00022801"/>
    </source>
</evidence>
<evidence type="ECO:0000313" key="6">
    <source>
        <dbReference type="EMBL" id="MBW4660242.1"/>
    </source>
</evidence>
<evidence type="ECO:0000256" key="2">
    <source>
        <dbReference type="ARBA" id="ARBA00023295"/>
    </source>
</evidence>
<evidence type="ECO:0000256" key="3">
    <source>
        <dbReference type="RuleBase" id="RU361153"/>
    </source>
</evidence>
<feature type="domain" description="Glycoside hydrolase family 5" evidence="4">
    <location>
        <begin position="103"/>
        <end position="346"/>
    </location>
</feature>
<name>A0A951QCF2_9CYAN</name>
<dbReference type="SUPFAM" id="SSF51445">
    <property type="entry name" value="(Trans)glycosidases"/>
    <property type="match status" value="1"/>
</dbReference>
<evidence type="ECO:0000313" key="7">
    <source>
        <dbReference type="Proteomes" id="UP000757435"/>
    </source>
</evidence>
<dbReference type="InterPro" id="IPR001547">
    <property type="entry name" value="Glyco_hydro_5"/>
</dbReference>
<organism evidence="6 7">
    <name type="scientific">Drouetiella hepatica Uher 2000/2452</name>
    <dbReference type="NCBI Taxonomy" id="904376"/>
    <lineage>
        <taxon>Bacteria</taxon>
        <taxon>Bacillati</taxon>
        <taxon>Cyanobacteriota</taxon>
        <taxon>Cyanophyceae</taxon>
        <taxon>Oculatellales</taxon>
        <taxon>Oculatellaceae</taxon>
        <taxon>Drouetiella</taxon>
    </lineage>
</organism>
<dbReference type="InterPro" id="IPR017853">
    <property type="entry name" value="GH"/>
</dbReference>
<dbReference type="Pfam" id="PF01471">
    <property type="entry name" value="PG_binding_1"/>
    <property type="match status" value="1"/>
</dbReference>
<dbReference type="AlphaFoldDB" id="A0A951QCF2"/>
<reference evidence="6" key="1">
    <citation type="submission" date="2021-05" db="EMBL/GenBank/DDBJ databases">
        <authorList>
            <person name="Pietrasiak N."/>
            <person name="Ward R."/>
            <person name="Stajich J.E."/>
            <person name="Kurbessoian T."/>
        </authorList>
    </citation>
    <scope>NUCLEOTIDE SEQUENCE</scope>
    <source>
        <strain evidence="6">UHER 2000/2452</strain>
    </source>
</reference>
<dbReference type="GO" id="GO:0000272">
    <property type="term" value="P:polysaccharide catabolic process"/>
    <property type="evidence" value="ECO:0007669"/>
    <property type="project" value="InterPro"/>
</dbReference>
<dbReference type="SUPFAM" id="SSF47090">
    <property type="entry name" value="PGBD-like"/>
    <property type="match status" value="1"/>
</dbReference>
<protein>
    <submittedName>
        <fullName evidence="6">Cellulase family glycosylhydrolase</fullName>
    </submittedName>
</protein>
<dbReference type="GO" id="GO:0004553">
    <property type="term" value="F:hydrolase activity, hydrolyzing O-glycosyl compounds"/>
    <property type="evidence" value="ECO:0007669"/>
    <property type="project" value="InterPro"/>
</dbReference>
<evidence type="ECO:0000259" key="4">
    <source>
        <dbReference type="Pfam" id="PF00150"/>
    </source>
</evidence>
<sequence length="395" mass="43366">MPQTLILGSTGQDVTLLQSTLNARPPTDLPLLLVDGSFGPITLQRVKEFQSNNGLLVDGEVGPITWGKLLEEMPPQKQTFYTQGRHLYDRLDNQVILRGVNKMSVFDGADPTGAISFLEIRKTGANSVRIVWKISNEGAPTDLNILDALITNAKQNHLIPLIELHDATGDWNGLQKLVNYWIQPAVVNIIQKHQEYLLVNIGNEVGDDQVTDAQFIAGYTTAIQSLRTAGIHTSLVIDAADWGKNLALLDATAPTLLNADPDQNLLFSVHLYRPISNGADANFIRADLQKSVDLGYPLIVGEFSQFGGFAGQGQSICSPNGEIDYKTIIEECDKHEIGWYAWEWGPGNNFKDPLCAVMDMTPDRLFANLKPGWAKDVAISSPYSIKNTSVTPPTM</sequence>
<dbReference type="InterPro" id="IPR036365">
    <property type="entry name" value="PGBD-like_sf"/>
</dbReference>
<accession>A0A951QCF2</accession>
<evidence type="ECO:0000259" key="5">
    <source>
        <dbReference type="Pfam" id="PF01471"/>
    </source>
</evidence>
<feature type="domain" description="Peptidoglycan binding-like" evidence="5">
    <location>
        <begin position="10"/>
        <end position="69"/>
    </location>
</feature>
<dbReference type="EMBL" id="JAHHHD010000019">
    <property type="protein sequence ID" value="MBW4660242.1"/>
    <property type="molecule type" value="Genomic_DNA"/>
</dbReference>